<dbReference type="RefSeq" id="WP_095642443.1">
    <property type="nucleotide sequence ID" value="NZ_LMVO01000043.1"/>
</dbReference>
<feature type="transmembrane region" description="Helical" evidence="6">
    <location>
        <begin position="145"/>
        <end position="166"/>
    </location>
</feature>
<feature type="transmembrane region" description="Helical" evidence="6">
    <location>
        <begin position="210"/>
        <end position="235"/>
    </location>
</feature>
<dbReference type="Pfam" id="PF07694">
    <property type="entry name" value="5TM-5TMR_LYT"/>
    <property type="match status" value="1"/>
</dbReference>
<sequence length="257" mass="27716">MAENKEKPTQNTKILVSIIIGLVLAAFLLAYDAGFYTLGEGTSQYAVLILLLARMMIASVILYLFTITGVFERLVSGEAKLTDLVWTALLTLGISLYGNYGGVEVNGVLVNFRDVGVILAGLIGGPVIGTITGLVSGYLRFLQGGIVAVPCMIGTILAGFLSGIAIRFWQGKLTVLRAVIIALIVELLHVIVVFPIYVLSMGTMTTDQVLSTIAFCVPVMCVVTPLCVAIFAFFVRRYACVGRTGIEKLRWSKLTRK</sequence>
<evidence type="ECO:0000256" key="4">
    <source>
        <dbReference type="ARBA" id="ARBA00022989"/>
    </source>
</evidence>
<dbReference type="GO" id="GO:0071555">
    <property type="term" value="P:cell wall organization"/>
    <property type="evidence" value="ECO:0007669"/>
    <property type="project" value="InterPro"/>
</dbReference>
<organism evidence="8 9">
    <name type="scientific">Methanocorpusculum parvum</name>
    <dbReference type="NCBI Taxonomy" id="2193"/>
    <lineage>
        <taxon>Archaea</taxon>
        <taxon>Methanobacteriati</taxon>
        <taxon>Methanobacteriota</taxon>
        <taxon>Stenosarchaea group</taxon>
        <taxon>Methanomicrobia</taxon>
        <taxon>Methanomicrobiales</taxon>
        <taxon>Methanocorpusculaceae</taxon>
        <taxon>Methanocorpusculum</taxon>
    </lineage>
</organism>
<evidence type="ECO:0000313" key="9">
    <source>
        <dbReference type="Proteomes" id="UP000243820"/>
    </source>
</evidence>
<comment type="caution">
    <text evidence="8">The sequence shown here is derived from an EMBL/GenBank/DDBJ whole genome shotgun (WGS) entry which is preliminary data.</text>
</comment>
<dbReference type="EMBL" id="LMVO01000043">
    <property type="protein sequence ID" value="PAV08781.1"/>
    <property type="molecule type" value="Genomic_DNA"/>
</dbReference>
<comment type="subcellular location">
    <subcellularLocation>
        <location evidence="1">Cell membrane</location>
        <topology evidence="1">Multi-pass membrane protein</topology>
    </subcellularLocation>
</comment>
<dbReference type="GO" id="GO:0005886">
    <property type="term" value="C:plasma membrane"/>
    <property type="evidence" value="ECO:0007669"/>
    <property type="project" value="UniProtKB-SubCell"/>
</dbReference>
<dbReference type="Gene3D" id="1.10.1760.20">
    <property type="match status" value="1"/>
</dbReference>
<keyword evidence="4 6" id="KW-1133">Transmembrane helix</keyword>
<feature type="transmembrane region" description="Helical" evidence="6">
    <location>
        <begin position="45"/>
        <end position="65"/>
    </location>
</feature>
<evidence type="ECO:0000313" key="8">
    <source>
        <dbReference type="EMBL" id="PAV08781.1"/>
    </source>
</evidence>
<evidence type="ECO:0000259" key="7">
    <source>
        <dbReference type="Pfam" id="PF07694"/>
    </source>
</evidence>
<dbReference type="AlphaFoldDB" id="A0AAX0Q734"/>
<protein>
    <recommendedName>
        <fullName evidence="7">Signal transduction histidine kinase 5TM receptor LytS transmembrane region domain-containing protein</fullName>
    </recommendedName>
</protein>
<dbReference type="InterPro" id="IPR011620">
    <property type="entry name" value="Sig_transdc_His_kinase_LytS_TM"/>
</dbReference>
<feature type="transmembrane region" description="Helical" evidence="6">
    <location>
        <begin position="115"/>
        <end position="139"/>
    </location>
</feature>
<evidence type="ECO:0000256" key="1">
    <source>
        <dbReference type="ARBA" id="ARBA00004651"/>
    </source>
</evidence>
<feature type="transmembrane region" description="Helical" evidence="6">
    <location>
        <begin position="178"/>
        <end position="198"/>
    </location>
</feature>
<dbReference type="GO" id="GO:0000155">
    <property type="term" value="F:phosphorelay sensor kinase activity"/>
    <property type="evidence" value="ECO:0007669"/>
    <property type="project" value="InterPro"/>
</dbReference>
<keyword evidence="3 6" id="KW-0812">Transmembrane</keyword>
<feature type="transmembrane region" description="Helical" evidence="6">
    <location>
        <begin position="14"/>
        <end position="33"/>
    </location>
</feature>
<feature type="domain" description="Signal transduction histidine kinase 5TM receptor LytS transmembrane region" evidence="7">
    <location>
        <begin position="70"/>
        <end position="237"/>
    </location>
</feature>
<name>A0AAX0Q734_9EURY</name>
<proteinExistence type="predicted"/>
<feature type="transmembrane region" description="Helical" evidence="6">
    <location>
        <begin position="85"/>
        <end position="103"/>
    </location>
</feature>
<keyword evidence="5 6" id="KW-0472">Membrane</keyword>
<accession>A0AAX0Q734</accession>
<gene>
    <name evidence="8" type="ORF">ASJ83_00175</name>
</gene>
<keyword evidence="9" id="KW-1185">Reference proteome</keyword>
<evidence type="ECO:0000256" key="6">
    <source>
        <dbReference type="SAM" id="Phobius"/>
    </source>
</evidence>
<dbReference type="Proteomes" id="UP000243820">
    <property type="component" value="Unassembled WGS sequence"/>
</dbReference>
<keyword evidence="2" id="KW-1003">Cell membrane</keyword>
<evidence type="ECO:0000256" key="5">
    <source>
        <dbReference type="ARBA" id="ARBA00023136"/>
    </source>
</evidence>
<evidence type="ECO:0000256" key="3">
    <source>
        <dbReference type="ARBA" id="ARBA00022692"/>
    </source>
</evidence>
<evidence type="ECO:0000256" key="2">
    <source>
        <dbReference type="ARBA" id="ARBA00022475"/>
    </source>
</evidence>
<reference evidence="8 9" key="1">
    <citation type="journal article" date="2017" name="BMC Genomics">
        <title>Genomic analysis of methanogenic archaea reveals a shift towards energy conservation.</title>
        <authorList>
            <person name="Gilmore S.P."/>
            <person name="Henske J.K."/>
            <person name="Sexton J.A."/>
            <person name="Solomon K.V."/>
            <person name="Seppala S."/>
            <person name="Yoo J.I."/>
            <person name="Huyett L.M."/>
            <person name="Pressman A."/>
            <person name="Cogan J.Z."/>
            <person name="Kivenson V."/>
            <person name="Peng X."/>
            <person name="Tan Y."/>
            <person name="Valentine D.L."/>
            <person name="O'Malley M.A."/>
        </authorList>
    </citation>
    <scope>NUCLEOTIDE SEQUENCE [LARGE SCALE GENOMIC DNA]</scope>
    <source>
        <strain evidence="8 9">XII</strain>
    </source>
</reference>